<protein>
    <submittedName>
        <fullName evidence="1">Uncharacterized protein</fullName>
    </submittedName>
</protein>
<reference evidence="2" key="1">
    <citation type="submission" date="2017-04" db="EMBL/GenBank/DDBJ databases">
        <title>Genome evolution of the luminous symbionts of deep sea anglerfish.</title>
        <authorList>
            <person name="Hendry T.A."/>
        </authorList>
    </citation>
    <scope>NUCLEOTIDE SEQUENCE [LARGE SCALE GENOMIC DNA]</scope>
</reference>
<accession>A0A2A5T191</accession>
<sequence>MQGIVFFKRSDCDLGYIQHLQPFIWCKIGKTEHSSLFMLDE</sequence>
<dbReference type="EMBL" id="NBYY01000028">
    <property type="protein sequence ID" value="PCS21890.1"/>
    <property type="molecule type" value="Genomic_DNA"/>
</dbReference>
<dbReference type="AlphaFoldDB" id="A0A2A5T191"/>
<comment type="caution">
    <text evidence="1">The sequence shown here is derived from an EMBL/GenBank/DDBJ whole genome shotgun (WGS) entry which is preliminary data.</text>
</comment>
<gene>
    <name evidence="1" type="ORF">BTN49_2355</name>
</gene>
<evidence type="ECO:0000313" key="1">
    <source>
        <dbReference type="EMBL" id="PCS21890.1"/>
    </source>
</evidence>
<evidence type="ECO:0000313" key="2">
    <source>
        <dbReference type="Proteomes" id="UP000219020"/>
    </source>
</evidence>
<proteinExistence type="predicted"/>
<organism evidence="1 2">
    <name type="scientific">Candidatus Enterovibrio escicola</name>
    <dbReference type="NCBI Taxonomy" id="1927127"/>
    <lineage>
        <taxon>Bacteria</taxon>
        <taxon>Pseudomonadati</taxon>
        <taxon>Pseudomonadota</taxon>
        <taxon>Gammaproteobacteria</taxon>
        <taxon>Vibrionales</taxon>
        <taxon>Vibrionaceae</taxon>
        <taxon>Enterovibrio</taxon>
    </lineage>
</organism>
<dbReference type="Proteomes" id="UP000219020">
    <property type="component" value="Unassembled WGS sequence"/>
</dbReference>
<name>A0A2A5T191_9GAMM</name>
<keyword evidence="2" id="KW-1185">Reference proteome</keyword>